<protein>
    <submittedName>
        <fullName evidence="1">UMTA methyltransferase</fullName>
    </submittedName>
</protein>
<dbReference type="Proteomes" id="UP000824998">
    <property type="component" value="Unassembled WGS sequence"/>
</dbReference>
<dbReference type="OrthoDB" id="506498at2759"/>
<organism evidence="1 2">
    <name type="scientific">Amylocarpus encephaloides</name>
    <dbReference type="NCBI Taxonomy" id="45428"/>
    <lineage>
        <taxon>Eukaryota</taxon>
        <taxon>Fungi</taxon>
        <taxon>Dikarya</taxon>
        <taxon>Ascomycota</taxon>
        <taxon>Pezizomycotina</taxon>
        <taxon>Leotiomycetes</taxon>
        <taxon>Helotiales</taxon>
        <taxon>Helotiales incertae sedis</taxon>
        <taxon>Amylocarpus</taxon>
    </lineage>
</organism>
<keyword evidence="1" id="KW-0489">Methyltransferase</keyword>
<dbReference type="Gene3D" id="3.40.50.150">
    <property type="entry name" value="Vaccinia Virus protein VP39"/>
    <property type="match status" value="1"/>
</dbReference>
<dbReference type="Pfam" id="PF13489">
    <property type="entry name" value="Methyltransf_23"/>
    <property type="match status" value="1"/>
</dbReference>
<dbReference type="InterPro" id="IPR029063">
    <property type="entry name" value="SAM-dependent_MTases_sf"/>
</dbReference>
<keyword evidence="1" id="KW-0808">Transferase</keyword>
<dbReference type="CDD" id="cd02440">
    <property type="entry name" value="AdoMet_MTases"/>
    <property type="match status" value="1"/>
</dbReference>
<dbReference type="EMBL" id="MU251422">
    <property type="protein sequence ID" value="KAG9235803.1"/>
    <property type="molecule type" value="Genomic_DNA"/>
</dbReference>
<keyword evidence="2" id="KW-1185">Reference proteome</keyword>
<proteinExistence type="predicted"/>
<gene>
    <name evidence="1" type="ORF">BJ875DRAFT_258512</name>
</gene>
<dbReference type="PANTHER" id="PTHR43591">
    <property type="entry name" value="METHYLTRANSFERASE"/>
    <property type="match status" value="1"/>
</dbReference>
<dbReference type="AlphaFoldDB" id="A0A9P7YML7"/>
<dbReference type="GO" id="GO:0032259">
    <property type="term" value="P:methylation"/>
    <property type="evidence" value="ECO:0007669"/>
    <property type="project" value="UniProtKB-KW"/>
</dbReference>
<evidence type="ECO:0000313" key="2">
    <source>
        <dbReference type="Proteomes" id="UP000824998"/>
    </source>
</evidence>
<name>A0A9P7YML7_9HELO</name>
<dbReference type="PANTHER" id="PTHR43591:SF24">
    <property type="entry name" value="2-METHOXY-6-POLYPRENYL-1,4-BENZOQUINOL METHYLASE, MITOCHONDRIAL"/>
    <property type="match status" value="1"/>
</dbReference>
<dbReference type="GO" id="GO:0008168">
    <property type="term" value="F:methyltransferase activity"/>
    <property type="evidence" value="ECO:0007669"/>
    <property type="project" value="UniProtKB-KW"/>
</dbReference>
<sequence length="314" mass="36253">MAAHPSLDIEAGTSAIDNSFYEKTVIHNRDFQQYSIANQVYLAPIDEDEQERQEIFHDVLSRVFDNRLLFPLVSHPRRILDCGYGCALWASEVAAQNPHCEVLGIDINPWQPERAPSNLYLQVDDLNREFNFSSHSFDLVHSQMMASGIHINRWTEYMNDMLRVTRPGGWTQMVELYYNVQSDNGSLTEDHALRRWSHLYLESHQGLKDLRVPLRLPAMMREAGFVDVENRMLQLPTCAWPTDQRENAIGAANRENIQRMLFALAVYPFTERLGITIQDVQLLVAQARVEADNPSLKAYFPLYVCLGRKSRSRR</sequence>
<evidence type="ECO:0000313" key="1">
    <source>
        <dbReference type="EMBL" id="KAG9235803.1"/>
    </source>
</evidence>
<comment type="caution">
    <text evidence="1">The sequence shown here is derived from an EMBL/GenBank/DDBJ whole genome shotgun (WGS) entry which is preliminary data.</text>
</comment>
<reference evidence="1" key="1">
    <citation type="journal article" date="2021" name="IMA Fungus">
        <title>Genomic characterization of three marine fungi, including Emericellopsis atlantica sp. nov. with signatures of a generalist lifestyle and marine biomass degradation.</title>
        <authorList>
            <person name="Hagestad O.C."/>
            <person name="Hou L."/>
            <person name="Andersen J.H."/>
            <person name="Hansen E.H."/>
            <person name="Altermark B."/>
            <person name="Li C."/>
            <person name="Kuhnert E."/>
            <person name="Cox R.J."/>
            <person name="Crous P.W."/>
            <person name="Spatafora J.W."/>
            <person name="Lail K."/>
            <person name="Amirebrahimi M."/>
            <person name="Lipzen A."/>
            <person name="Pangilinan J."/>
            <person name="Andreopoulos W."/>
            <person name="Hayes R.D."/>
            <person name="Ng V."/>
            <person name="Grigoriev I.V."/>
            <person name="Jackson S.A."/>
            <person name="Sutton T.D.S."/>
            <person name="Dobson A.D.W."/>
            <person name="Rama T."/>
        </authorList>
    </citation>
    <scope>NUCLEOTIDE SEQUENCE</scope>
    <source>
        <strain evidence="1">TRa018bII</strain>
    </source>
</reference>
<accession>A0A9P7YML7</accession>
<dbReference type="SUPFAM" id="SSF53335">
    <property type="entry name" value="S-adenosyl-L-methionine-dependent methyltransferases"/>
    <property type="match status" value="1"/>
</dbReference>